<name>A0A6L2M8U0_TANCI</name>
<dbReference type="EMBL" id="BKCJ010006045">
    <property type="protein sequence ID" value="GEU70040.1"/>
    <property type="molecule type" value="Genomic_DNA"/>
</dbReference>
<accession>A0A6L2M8U0</accession>
<dbReference type="AlphaFoldDB" id="A0A6L2M8U0"/>
<proteinExistence type="predicted"/>
<comment type="caution">
    <text evidence="1">The sequence shown here is derived from an EMBL/GenBank/DDBJ whole genome shotgun (WGS) entry which is preliminary data.</text>
</comment>
<feature type="non-terminal residue" evidence="1">
    <location>
        <position position="180"/>
    </location>
</feature>
<sequence length="180" mass="19609">MNEFPQLDSGLDVPVFSQGDDLVPYLNKAMAFIIVIVASRFSTTNNQLRTSSNLSNEATIQDDKVTVKQFQGRQGKSYAGSGYKGNATSFGGNNIGGQAREKAMLAEAKESGQILDEEQLVFLIDPGIPDRQATQTTIPNNVAFQTEDLDVYDSKCDDISNTKAVLMANHSKYDSDVISE</sequence>
<organism evidence="1">
    <name type="scientific">Tanacetum cinerariifolium</name>
    <name type="common">Dalmatian daisy</name>
    <name type="synonym">Chrysanthemum cinerariifolium</name>
    <dbReference type="NCBI Taxonomy" id="118510"/>
    <lineage>
        <taxon>Eukaryota</taxon>
        <taxon>Viridiplantae</taxon>
        <taxon>Streptophyta</taxon>
        <taxon>Embryophyta</taxon>
        <taxon>Tracheophyta</taxon>
        <taxon>Spermatophyta</taxon>
        <taxon>Magnoliopsida</taxon>
        <taxon>eudicotyledons</taxon>
        <taxon>Gunneridae</taxon>
        <taxon>Pentapetalae</taxon>
        <taxon>asterids</taxon>
        <taxon>campanulids</taxon>
        <taxon>Asterales</taxon>
        <taxon>Asteraceae</taxon>
        <taxon>Asteroideae</taxon>
        <taxon>Anthemideae</taxon>
        <taxon>Anthemidinae</taxon>
        <taxon>Tanacetum</taxon>
    </lineage>
</organism>
<gene>
    <name evidence="1" type="ORF">Tci_042018</name>
</gene>
<reference evidence="1" key="1">
    <citation type="journal article" date="2019" name="Sci. Rep.">
        <title>Draft genome of Tanacetum cinerariifolium, the natural source of mosquito coil.</title>
        <authorList>
            <person name="Yamashiro T."/>
            <person name="Shiraishi A."/>
            <person name="Satake H."/>
            <person name="Nakayama K."/>
        </authorList>
    </citation>
    <scope>NUCLEOTIDE SEQUENCE</scope>
</reference>
<evidence type="ECO:0000313" key="1">
    <source>
        <dbReference type="EMBL" id="GEU70040.1"/>
    </source>
</evidence>
<protein>
    <submittedName>
        <fullName evidence="1">Uncharacterized protein</fullName>
    </submittedName>
</protein>